<organism evidence="1">
    <name type="scientific">Singulisphaera sp. Ch08</name>
    <dbReference type="NCBI Taxonomy" id="3120278"/>
    <lineage>
        <taxon>Bacteria</taxon>
        <taxon>Pseudomonadati</taxon>
        <taxon>Planctomycetota</taxon>
        <taxon>Planctomycetia</taxon>
        <taxon>Isosphaerales</taxon>
        <taxon>Isosphaeraceae</taxon>
        <taxon>Singulisphaera</taxon>
    </lineage>
</organism>
<reference evidence="1" key="1">
    <citation type="submission" date="2024-05" db="EMBL/GenBank/DDBJ databases">
        <title>Planctomycetes of the genus Singulisphaera possess chitinolytic capabilities.</title>
        <authorList>
            <person name="Ivanova A."/>
        </authorList>
    </citation>
    <scope>NUCLEOTIDE SEQUENCE</scope>
    <source>
        <strain evidence="1">Ch08T</strain>
    </source>
</reference>
<protein>
    <recommendedName>
        <fullName evidence="2">Lipoprotein</fullName>
    </recommendedName>
</protein>
<accession>A0AAU7CC56</accession>
<proteinExistence type="predicted"/>
<evidence type="ECO:0008006" key="2">
    <source>
        <dbReference type="Google" id="ProtNLM"/>
    </source>
</evidence>
<dbReference type="EMBL" id="CP155447">
    <property type="protein sequence ID" value="XBH02703.1"/>
    <property type="molecule type" value="Genomic_DNA"/>
</dbReference>
<dbReference type="AlphaFoldDB" id="A0AAU7CC56"/>
<dbReference type="RefSeq" id="WP_406695444.1">
    <property type="nucleotide sequence ID" value="NZ_CP155447.1"/>
</dbReference>
<gene>
    <name evidence="1" type="ORF">V5E97_30930</name>
</gene>
<name>A0AAU7CC56_9BACT</name>
<sequence>MIATIHPWRILLTTLPLVGLVAPGCQPQKSSKGGLPPAYTSNQITDPALHQVADKLQTWASQRVGTDQKPLYSHVEVLPPVPIVQPYGVGVFQQEVRLPVIITTGPGWAGMKLVEKEAAVAQAFRNISERLLALNQQPALQPTLTVQTPQGMELAWINQLEPNGKNVHGDE</sequence>
<evidence type="ECO:0000313" key="1">
    <source>
        <dbReference type="EMBL" id="XBH02703.1"/>
    </source>
</evidence>